<dbReference type="RefSeq" id="WP_263361616.1">
    <property type="nucleotide sequence ID" value="NZ_OX336425.1"/>
</dbReference>
<organism evidence="1 2">
    <name type="scientific">Flavobacterium collinsii</name>
    <dbReference type="NCBI Taxonomy" id="1114861"/>
    <lineage>
        <taxon>Bacteria</taxon>
        <taxon>Pseudomonadati</taxon>
        <taxon>Bacteroidota</taxon>
        <taxon>Flavobacteriia</taxon>
        <taxon>Flavobacteriales</taxon>
        <taxon>Flavobacteriaceae</taxon>
        <taxon>Flavobacterium</taxon>
    </lineage>
</organism>
<accession>A0A9W4TLU3</accession>
<protein>
    <submittedName>
        <fullName evidence="1">Uncharacterized protein</fullName>
    </submittedName>
</protein>
<dbReference type="EMBL" id="OX336425">
    <property type="protein sequence ID" value="CAI2769173.1"/>
    <property type="molecule type" value="Genomic_DNA"/>
</dbReference>
<dbReference type="PROSITE" id="PS51257">
    <property type="entry name" value="PROKAR_LIPOPROTEIN"/>
    <property type="match status" value="1"/>
</dbReference>
<name>A0A9W4TLU3_9FLAO</name>
<dbReference type="AlphaFoldDB" id="A0A9W4TLU3"/>
<reference evidence="1" key="1">
    <citation type="submission" date="2022-09" db="EMBL/GenBank/DDBJ databases">
        <authorList>
            <person name="Duchaud E."/>
        </authorList>
    </citation>
    <scope>NUCLEOTIDE SEQUENCE</scope>
    <source>
        <strain evidence="1">TRV642</strain>
    </source>
</reference>
<gene>
    <name evidence="1" type="ORF">TRV642_4529</name>
</gene>
<dbReference type="Proteomes" id="UP001152749">
    <property type="component" value="Chromosome"/>
</dbReference>
<proteinExistence type="predicted"/>
<dbReference type="KEGG" id="fcs:TRV642_4529"/>
<evidence type="ECO:0000313" key="1">
    <source>
        <dbReference type="EMBL" id="CAI2769173.1"/>
    </source>
</evidence>
<evidence type="ECO:0000313" key="2">
    <source>
        <dbReference type="Proteomes" id="UP001152749"/>
    </source>
</evidence>
<sequence length="300" mass="34727">MYKGYWIVLIVLMLSCKSVVRKPEQVQNWTTRSYVEVGKMMDTVKTPYVIDVKSDRGKRIVFIGCIHDADSTHPQFNRIRDYFPDFKPQIAFNEGGQIADSIHYSTIGEAIQKDGETAVLKYYADKAGIKMMNGDIAPGTEFALTLKKHPKEDLYLYYVMERIVIPYHYEAYGQEKFESVFDRIVEKHFVKNGFPLSTAEKKLSYFKDLYKRNTGKEFDLNSFDLEEFDYINDNCKYCAVGRISKMTRDSVLLSKIDMALNQYNRVLITFGHGHALAVEPALKEIVNKKRESPKVKNLNQ</sequence>